<evidence type="ECO:0000313" key="5">
    <source>
        <dbReference type="EMBL" id="SCB36592.1"/>
    </source>
</evidence>
<dbReference type="Pfam" id="PF08450">
    <property type="entry name" value="SGL"/>
    <property type="match status" value="1"/>
</dbReference>
<feature type="domain" description="SMP-30/Gluconolactonase/LRE-like region" evidence="4">
    <location>
        <begin position="13"/>
        <end position="255"/>
    </location>
</feature>
<dbReference type="GO" id="GO:0019853">
    <property type="term" value="P:L-ascorbic acid biosynthetic process"/>
    <property type="evidence" value="ECO:0007669"/>
    <property type="project" value="TreeGrafter"/>
</dbReference>
<keyword evidence="3" id="KW-0862">Zinc</keyword>
<accession>A0A1C3W8W6</accession>
<dbReference type="PRINTS" id="PR01790">
    <property type="entry name" value="SMP30FAMILY"/>
</dbReference>
<dbReference type="OrthoDB" id="2633250at2"/>
<feature type="binding site" evidence="3">
    <location>
        <position position="119"/>
    </location>
    <ligand>
        <name>substrate</name>
    </ligand>
</feature>
<reference evidence="6" key="1">
    <citation type="submission" date="2016-08" db="EMBL/GenBank/DDBJ databases">
        <authorList>
            <person name="Varghese N."/>
            <person name="Submissions Spin"/>
        </authorList>
    </citation>
    <scope>NUCLEOTIDE SEQUENCE [LARGE SCALE GENOMIC DNA]</scope>
    <source>
        <strain evidence="6">CCBAU 57015</strain>
    </source>
</reference>
<dbReference type="InterPro" id="IPR013658">
    <property type="entry name" value="SGL"/>
</dbReference>
<name>A0A1C3W8W6_9HYPH</name>
<dbReference type="AlphaFoldDB" id="A0A1C3W8W6"/>
<protein>
    <submittedName>
        <fullName evidence="5">Sugar lactone lactonase YvrE</fullName>
    </submittedName>
</protein>
<comment type="similarity">
    <text evidence="1">Belongs to the SMP-30/CGR1 family.</text>
</comment>
<keyword evidence="6" id="KW-1185">Reference proteome</keyword>
<feature type="binding site" evidence="3">
    <location>
        <position position="99"/>
    </location>
    <ligand>
        <name>substrate</name>
    </ligand>
</feature>
<evidence type="ECO:0000256" key="2">
    <source>
        <dbReference type="PIRSR" id="PIRSR605511-1"/>
    </source>
</evidence>
<dbReference type="RefSeq" id="WP_075856324.1">
    <property type="nucleotide sequence ID" value="NZ_FMAC01000013.1"/>
</dbReference>
<dbReference type="GO" id="GO:0005509">
    <property type="term" value="F:calcium ion binding"/>
    <property type="evidence" value="ECO:0007669"/>
    <property type="project" value="TreeGrafter"/>
</dbReference>
<evidence type="ECO:0000313" key="6">
    <source>
        <dbReference type="Proteomes" id="UP000186228"/>
    </source>
</evidence>
<feature type="active site" description="Proton donor/acceptor" evidence="2">
    <location>
        <position position="197"/>
    </location>
</feature>
<dbReference type="PANTHER" id="PTHR10907">
    <property type="entry name" value="REGUCALCIN"/>
    <property type="match status" value="1"/>
</dbReference>
<evidence type="ECO:0000259" key="4">
    <source>
        <dbReference type="Pfam" id="PF08450"/>
    </source>
</evidence>
<dbReference type="InterPro" id="IPR011042">
    <property type="entry name" value="6-blade_b-propeller_TolB-like"/>
</dbReference>
<dbReference type="EMBL" id="FMAC01000013">
    <property type="protein sequence ID" value="SCB36592.1"/>
    <property type="molecule type" value="Genomic_DNA"/>
</dbReference>
<dbReference type="SUPFAM" id="SSF63829">
    <property type="entry name" value="Calcium-dependent phosphotriesterase"/>
    <property type="match status" value="1"/>
</dbReference>
<comment type="cofactor">
    <cofactor evidence="3">
        <name>Zn(2+)</name>
        <dbReference type="ChEBI" id="CHEBI:29105"/>
    </cofactor>
    <text evidence="3">Binds 1 divalent metal cation per subunit.</text>
</comment>
<feature type="binding site" evidence="3">
    <location>
        <position position="197"/>
    </location>
    <ligand>
        <name>a divalent metal cation</name>
        <dbReference type="ChEBI" id="CHEBI:60240"/>
    </ligand>
</feature>
<feature type="binding site" evidence="3">
    <location>
        <position position="15"/>
    </location>
    <ligand>
        <name>a divalent metal cation</name>
        <dbReference type="ChEBI" id="CHEBI:60240"/>
    </ligand>
</feature>
<dbReference type="PANTHER" id="PTHR10907:SF47">
    <property type="entry name" value="REGUCALCIN"/>
    <property type="match status" value="1"/>
</dbReference>
<evidence type="ECO:0000256" key="1">
    <source>
        <dbReference type="ARBA" id="ARBA00008853"/>
    </source>
</evidence>
<feature type="binding site" evidence="3">
    <location>
        <position position="101"/>
    </location>
    <ligand>
        <name>substrate</name>
    </ligand>
</feature>
<dbReference type="Proteomes" id="UP000186228">
    <property type="component" value="Unassembled WGS sequence"/>
</dbReference>
<sequence length="285" mass="30478">MAPELLTSPKTQLGEGPGYDCETDIAWWFDILTCRLFTLEMKSRKLTEIPLPGMASMMAITTDRRQLIAMDEGLWLRDPDSGALSLYIALNSGKTGGMRTNDGRVHPSGSIWISSMAHDPIDGAASIHLVRQGEARLLFSGLTIPNSICFSPDGAAGFFADTREGIIYRVPLDPDTGDVTGACVVFHDGRGRAGGIDGSVIDRDGCLWNARWGTGEIECITPSGHVARTVGMPFKQPTCPAFIGAQGQGMLVTSASVNLPDDGIQGTTMITGHEFNGITDAYVIL</sequence>
<organism evidence="5 6">
    <name type="scientific">Rhizobium hainanense</name>
    <dbReference type="NCBI Taxonomy" id="52131"/>
    <lineage>
        <taxon>Bacteria</taxon>
        <taxon>Pseudomonadati</taxon>
        <taxon>Pseudomonadota</taxon>
        <taxon>Alphaproteobacteria</taxon>
        <taxon>Hyphomicrobiales</taxon>
        <taxon>Rhizobiaceae</taxon>
        <taxon>Rhizobium/Agrobacterium group</taxon>
        <taxon>Rhizobium</taxon>
    </lineage>
</organism>
<dbReference type="GO" id="GO:0004341">
    <property type="term" value="F:gluconolactonase activity"/>
    <property type="evidence" value="ECO:0007669"/>
    <property type="project" value="TreeGrafter"/>
</dbReference>
<keyword evidence="3" id="KW-0479">Metal-binding</keyword>
<proteinExistence type="inferred from homology"/>
<dbReference type="InterPro" id="IPR005511">
    <property type="entry name" value="SMP-30"/>
</dbReference>
<feature type="binding site" evidence="3">
    <location>
        <position position="146"/>
    </location>
    <ligand>
        <name>a divalent metal cation</name>
        <dbReference type="ChEBI" id="CHEBI:60240"/>
    </ligand>
</feature>
<evidence type="ECO:0000256" key="3">
    <source>
        <dbReference type="PIRSR" id="PIRSR605511-2"/>
    </source>
</evidence>
<gene>
    <name evidence="5" type="ORF">GA0061100_113111</name>
</gene>
<dbReference type="Gene3D" id="2.120.10.30">
    <property type="entry name" value="TolB, C-terminal domain"/>
    <property type="match status" value="1"/>
</dbReference>
<dbReference type="STRING" id="52131.GA0061100_113111"/>